<dbReference type="InterPro" id="IPR036296">
    <property type="entry name" value="SKP1-like_dim_sf"/>
</dbReference>
<feature type="domain" description="SKP1 component POZ" evidence="4">
    <location>
        <begin position="6"/>
        <end position="65"/>
    </location>
</feature>
<dbReference type="UniPathway" id="UPA00143"/>
<dbReference type="InterPro" id="IPR016073">
    <property type="entry name" value="Skp1_comp_POZ"/>
</dbReference>
<dbReference type="InterPro" id="IPR011333">
    <property type="entry name" value="SKP1/BTB/POZ_sf"/>
</dbReference>
<evidence type="ECO:0000256" key="1">
    <source>
        <dbReference type="ARBA" id="ARBA00009993"/>
    </source>
</evidence>
<comment type="function">
    <text evidence="3">Probable essential component of SCF (SKP1-CUL1-F-box protein) E3 ubiquitin-protein ligase complexes, which mediate the ubiquitination and subsequent proteasomal degradation of target proteins. Regulates cell proliferation during embryonic and larval development.</text>
</comment>
<accession>A0A1I7YX44</accession>
<dbReference type="PIRSF" id="PIRSF028729">
    <property type="entry name" value="E3_ubiquit_lig_SCF_Skp"/>
    <property type="match status" value="1"/>
</dbReference>
<dbReference type="AlphaFoldDB" id="A0A1I7YX44"/>
<protein>
    <recommendedName>
        <fullName evidence="3">Skp1-related protein</fullName>
    </recommendedName>
</protein>
<proteinExistence type="inferred from homology"/>
<dbReference type="GO" id="GO:0016567">
    <property type="term" value="P:protein ubiquitination"/>
    <property type="evidence" value="ECO:0007669"/>
    <property type="project" value="UniProtKB-UniPathway"/>
</dbReference>
<dbReference type="InterPro" id="IPR001232">
    <property type="entry name" value="SKP1-like"/>
</dbReference>
<dbReference type="GO" id="GO:0006511">
    <property type="term" value="P:ubiquitin-dependent protein catabolic process"/>
    <property type="evidence" value="ECO:0007669"/>
    <property type="project" value="InterPro"/>
</dbReference>
<dbReference type="Proteomes" id="UP000095287">
    <property type="component" value="Unplaced"/>
</dbReference>
<comment type="similarity">
    <text evidence="1 3">Belongs to the SKP1 family.</text>
</comment>
<keyword evidence="2 3" id="KW-0833">Ubl conjugation pathway</keyword>
<dbReference type="PANTHER" id="PTHR11165">
    <property type="entry name" value="SKP1"/>
    <property type="match status" value="1"/>
</dbReference>
<keyword evidence="5" id="KW-1185">Reference proteome</keyword>
<reference evidence="6" key="1">
    <citation type="submission" date="2016-11" db="UniProtKB">
        <authorList>
            <consortium name="WormBaseParasite"/>
        </authorList>
    </citation>
    <scope>IDENTIFICATION</scope>
</reference>
<dbReference type="SMART" id="SM00512">
    <property type="entry name" value="Skp1"/>
    <property type="match status" value="1"/>
</dbReference>
<dbReference type="Gene3D" id="3.30.710.10">
    <property type="entry name" value="Potassium Channel Kv1.1, Chain A"/>
    <property type="match status" value="1"/>
</dbReference>
<sequence length="156" mass="17838">MAIQTLTLVSSDGVEFEMKKEDVQKVLTLKRMLSFNASFAEGTIPLPDVASAPLSAIVRWLRLHEDEEPRTEEHHQTFRFNRNVAKKDVDLLDEQFPRAKLADVINAAYSLDIPDLIDTLVKYTANNLEGRTAEEMSQWLEIPLKRDVERNANDVE</sequence>
<comment type="pathway">
    <text evidence="3">Protein modification; protein ubiquitination.</text>
</comment>
<evidence type="ECO:0000256" key="3">
    <source>
        <dbReference type="PIRNR" id="PIRNR028729"/>
    </source>
</evidence>
<evidence type="ECO:0000256" key="2">
    <source>
        <dbReference type="ARBA" id="ARBA00022786"/>
    </source>
</evidence>
<dbReference type="InterPro" id="IPR016897">
    <property type="entry name" value="SKP1"/>
</dbReference>
<dbReference type="WBParaSite" id="L893_g20393.t1">
    <property type="protein sequence ID" value="L893_g20393.t1"/>
    <property type="gene ID" value="L893_g20393"/>
</dbReference>
<evidence type="ECO:0000259" key="4">
    <source>
        <dbReference type="Pfam" id="PF03931"/>
    </source>
</evidence>
<evidence type="ECO:0000313" key="6">
    <source>
        <dbReference type="WBParaSite" id="L893_g20393.t1"/>
    </source>
</evidence>
<dbReference type="SUPFAM" id="SSF54695">
    <property type="entry name" value="POZ domain"/>
    <property type="match status" value="1"/>
</dbReference>
<name>A0A1I7YX44_9BILA</name>
<organism evidence="5 6">
    <name type="scientific">Steinernema glaseri</name>
    <dbReference type="NCBI Taxonomy" id="37863"/>
    <lineage>
        <taxon>Eukaryota</taxon>
        <taxon>Metazoa</taxon>
        <taxon>Ecdysozoa</taxon>
        <taxon>Nematoda</taxon>
        <taxon>Chromadorea</taxon>
        <taxon>Rhabditida</taxon>
        <taxon>Tylenchina</taxon>
        <taxon>Panagrolaimomorpha</taxon>
        <taxon>Strongyloidoidea</taxon>
        <taxon>Steinernematidae</taxon>
        <taxon>Steinernema</taxon>
    </lineage>
</organism>
<dbReference type="Pfam" id="PF03931">
    <property type="entry name" value="Skp1_POZ"/>
    <property type="match status" value="1"/>
</dbReference>
<dbReference type="SUPFAM" id="SSF81382">
    <property type="entry name" value="Skp1 dimerisation domain-like"/>
    <property type="match status" value="1"/>
</dbReference>
<evidence type="ECO:0000313" key="5">
    <source>
        <dbReference type="Proteomes" id="UP000095287"/>
    </source>
</evidence>